<reference evidence="2 3" key="2">
    <citation type="submission" date="2013-02" db="EMBL/GenBank/DDBJ databases">
        <title>The Genome Sequence of Plasmodium falciparum Vietnam Oak-Knoll (FVO).</title>
        <authorList>
            <consortium name="The Broad Institute Genome Sequencing Platform"/>
            <consortium name="The Broad Institute Genome Sequencing Center for Infectious Disease"/>
            <person name="Neafsey D."/>
            <person name="Cheeseman I."/>
            <person name="Volkman S."/>
            <person name="Adams J."/>
            <person name="Walker B."/>
            <person name="Young S.K."/>
            <person name="Zeng Q."/>
            <person name="Gargeya S."/>
            <person name="Fitzgerald M."/>
            <person name="Haas B."/>
            <person name="Abouelleil A."/>
            <person name="Alvarado L."/>
            <person name="Arachchi H.M."/>
            <person name="Berlin A.M."/>
            <person name="Chapman S.B."/>
            <person name="Dewar J."/>
            <person name="Goldberg J."/>
            <person name="Griggs A."/>
            <person name="Gujja S."/>
            <person name="Hansen M."/>
            <person name="Howarth C."/>
            <person name="Imamovic A."/>
            <person name="Larimer J."/>
            <person name="McCowan C."/>
            <person name="Murphy C."/>
            <person name="Neiman D."/>
            <person name="Pearson M."/>
            <person name="Priest M."/>
            <person name="Roberts A."/>
            <person name="Saif S."/>
            <person name="Shea T."/>
            <person name="Sisk P."/>
            <person name="Sykes S."/>
            <person name="Wortman J."/>
            <person name="Nusbaum C."/>
            <person name="Birren B."/>
        </authorList>
    </citation>
    <scope>NUCLEOTIDE SEQUENCE [LARGE SCALE GENOMIC DNA]</scope>
    <source>
        <strain evidence="3">Vietnam Oak-Knoll (FVO)</strain>
    </source>
</reference>
<feature type="compositionally biased region" description="Acidic residues" evidence="1">
    <location>
        <begin position="192"/>
        <end position="214"/>
    </location>
</feature>
<evidence type="ECO:0000256" key="1">
    <source>
        <dbReference type="SAM" id="MobiDB-lite"/>
    </source>
</evidence>
<gene>
    <name evidence="2" type="ORF">PFFVO_03606</name>
</gene>
<dbReference type="EMBL" id="KI925121">
    <property type="protein sequence ID" value="ETW17455.1"/>
    <property type="molecule type" value="Genomic_DNA"/>
</dbReference>
<evidence type="ECO:0000313" key="2">
    <source>
        <dbReference type="EMBL" id="ETW17455.1"/>
    </source>
</evidence>
<dbReference type="AlphaFoldDB" id="A0A024V5E8"/>
<dbReference type="Proteomes" id="UP000030690">
    <property type="component" value="Unassembled WGS sequence"/>
</dbReference>
<name>A0A024V5E8_PLAFA</name>
<dbReference type="PANTHER" id="PTHR38924:SF2">
    <property type="entry name" value="CHROMOSOME UNDETERMINED SCAFFOLD_10, WHOLE GENOME SHOTGUN SEQUENCE"/>
    <property type="match status" value="1"/>
</dbReference>
<organism evidence="2 3">
    <name type="scientific">Plasmodium falciparum Vietnam Oak-Knoll</name>
    <name type="common">FVO</name>
    <dbReference type="NCBI Taxonomy" id="1036723"/>
    <lineage>
        <taxon>Eukaryota</taxon>
        <taxon>Sar</taxon>
        <taxon>Alveolata</taxon>
        <taxon>Apicomplexa</taxon>
        <taxon>Aconoidasida</taxon>
        <taxon>Haemosporida</taxon>
        <taxon>Plasmodiidae</taxon>
        <taxon>Plasmodium</taxon>
        <taxon>Plasmodium (Laverania)</taxon>
    </lineage>
</organism>
<feature type="compositionally biased region" description="Low complexity" evidence="1">
    <location>
        <begin position="215"/>
        <end position="240"/>
    </location>
</feature>
<reference evidence="2 3" key="1">
    <citation type="submission" date="2013-02" db="EMBL/GenBank/DDBJ databases">
        <title>The Genome Annotation of Plasmodium falciparum Vietnam Oak-Knoll (FVO).</title>
        <authorList>
            <consortium name="The Broad Institute Genome Sequencing Platform"/>
            <consortium name="The Broad Institute Genome Sequencing Center for Infectious Disease"/>
            <person name="Neafsey D."/>
            <person name="Hoffman S."/>
            <person name="Volkman S."/>
            <person name="Rosenthal P."/>
            <person name="Walker B."/>
            <person name="Young S.K."/>
            <person name="Zeng Q."/>
            <person name="Gargeya S."/>
            <person name="Fitzgerald M."/>
            <person name="Haas B."/>
            <person name="Abouelleil A."/>
            <person name="Allen A.W."/>
            <person name="Alvarado L."/>
            <person name="Arachchi H.M."/>
            <person name="Berlin A.M."/>
            <person name="Chapman S.B."/>
            <person name="Gainer-Dewar J."/>
            <person name="Goldberg J."/>
            <person name="Griggs A."/>
            <person name="Gujja S."/>
            <person name="Hansen M."/>
            <person name="Howarth C."/>
            <person name="Imamovic A."/>
            <person name="Ireland A."/>
            <person name="Larimer J."/>
            <person name="McCowan C."/>
            <person name="Murphy C."/>
            <person name="Pearson M."/>
            <person name="Poon T.W."/>
            <person name="Priest M."/>
            <person name="Roberts A."/>
            <person name="Saif S."/>
            <person name="Shea T."/>
            <person name="Sisk P."/>
            <person name="Sykes S."/>
            <person name="Wortman J."/>
            <person name="Nusbaum C."/>
            <person name="Birren B."/>
        </authorList>
    </citation>
    <scope>NUCLEOTIDE SEQUENCE [LARGE SCALE GENOMIC DNA]</scope>
    <source>
        <strain evidence="3">Vietnam Oak-Knoll (FVO)</strain>
    </source>
</reference>
<evidence type="ECO:0000313" key="3">
    <source>
        <dbReference type="Proteomes" id="UP000030690"/>
    </source>
</evidence>
<sequence>MTSDNINKMANQMNYEQNTDGIIIKSSDIPNNVQVDIFINNNISQIYECAEQNIELLKDIKNGESTNMCNKADNLFAIQNDNNYPYRNKESEEICEGEDFLLINKKNISCNYLNNYVTNDTLRNDNVMIHKDILLDDYFLQDDNKFSTCSITLNDYLIARYFNITNCDYIKNDKCKSRKDICFNDNNNNYNNDDDNDDDNDDNNDDNNDDDNNNDGDNNYDTGEESLSTLSSCSSENVSSDNHMDDSDIAEEFYFKYTHDKNKNIKMANKKNKKRNLKENHKEDFHMNNSNTHNVSSYNFFDENKKNTIFNLNFCNLIEKDSLLNDMLAYECYEKNKKIILRNIYLNENNMYDELFEKKKNDNNVGTHNIIYSQENNDDLLNNKDDINIIYKNSNMEKQKRIRRRKKGRGTEIYFYKNTSNYVNKDYTFTYRNSNFYYRTKNGFLSYYVSLPLSFIKEIQYFMIKNKLYNYPGNNRYNKFYLTTEVDKEEIKKEEMEMNIDMKIDPSMFCNFEDKIKTKEEYNTVLYYEMNNDIITYVKSNFNYESINADEAVKKYEVCDFYTDGTFDSAGEKLCSEEKQDHLITRHKIKECSHENESEQKEKRLKVGHEHEMVDGISNMGVANNNDNIYESLSTLSSCSSENVSSDNHMDDSDIAEEFYFKYTHDKNKNIKMANKKNKKRNLKENHKEDFHMNNSNTHNVSSYNFFDENKKNTIFNLNFCNLIEKDSLLNDMLAYECYEKNKKIILRNIYLNENNMYDELFEKKKNDNNVGTHNIIYSQENNDDLLNNKDDINIIYKNSNMEKQKRIRRRKKGRGTEIYFYKNTSNYVNKDYTFTYRNSNFYYRTKNGFLSYYVSLPLSFIKEIQYFMIKNKLYNYPGNNRYNKFYLTTEVDKEEIKKEEMEMNIDMKIDPSMFCNFEDKIKTKEEYNTVLYYEMNNDIITYVKSNFNYESINADEAVKKYEVCDFYTDGTFDSAGEKLCSEEKQDHLITRHKIKECSHENESEQKEKRLKVGHEHEMVDGISNMGVANNNDNIYGDNIYGDNDNIYGDNDNIYGDNIYDNNNNSCVGGEDFICDNKSG</sequence>
<protein>
    <submittedName>
        <fullName evidence="2">Uncharacterized protein</fullName>
    </submittedName>
</protein>
<accession>A0A024V5E8</accession>
<proteinExistence type="predicted"/>
<feature type="region of interest" description="Disordered" evidence="1">
    <location>
        <begin position="186"/>
        <end position="244"/>
    </location>
</feature>
<dbReference type="PANTHER" id="PTHR38924">
    <property type="entry name" value="ASPARAGINE AND ASPARTATE RICH PROTEIN 1"/>
    <property type="match status" value="1"/>
</dbReference>